<evidence type="ECO:0000256" key="8">
    <source>
        <dbReference type="ARBA" id="ARBA00022840"/>
    </source>
</evidence>
<dbReference type="GO" id="GO:0008360">
    <property type="term" value="P:regulation of cell shape"/>
    <property type="evidence" value="ECO:0007669"/>
    <property type="project" value="UniProtKB-KW"/>
</dbReference>
<evidence type="ECO:0000259" key="16">
    <source>
        <dbReference type="PROSITE" id="PS50975"/>
    </source>
</evidence>
<dbReference type="Pfam" id="PF07478">
    <property type="entry name" value="Dala_Dala_lig_C"/>
    <property type="match status" value="1"/>
</dbReference>
<dbReference type="InterPro" id="IPR011095">
    <property type="entry name" value="Dala_Dala_lig_C"/>
</dbReference>
<keyword evidence="14" id="KW-0479">Metal-binding</keyword>
<dbReference type="GO" id="GO:0005737">
    <property type="term" value="C:cytoplasm"/>
    <property type="evidence" value="ECO:0007669"/>
    <property type="project" value="UniProtKB-SubCell"/>
</dbReference>
<comment type="similarity">
    <text evidence="3 13">Belongs to the D-alanine--D-alanine ligase family.</text>
</comment>
<evidence type="ECO:0000256" key="10">
    <source>
        <dbReference type="ARBA" id="ARBA00022984"/>
    </source>
</evidence>
<evidence type="ECO:0000256" key="14">
    <source>
        <dbReference type="PIRSR" id="PIRSR039102-3"/>
    </source>
</evidence>
<evidence type="ECO:0000313" key="18">
    <source>
        <dbReference type="Proteomes" id="UP000642829"/>
    </source>
</evidence>
<dbReference type="NCBIfam" id="NF002378">
    <property type="entry name" value="PRK01372.1"/>
    <property type="match status" value="1"/>
</dbReference>
<protein>
    <recommendedName>
        <fullName evidence="4 13">D-alanine--D-alanine ligase</fullName>
        <ecNumber evidence="4 13">6.3.2.4</ecNumber>
    </recommendedName>
    <alternativeName>
        <fullName evidence="13">D-Ala-D-Ala ligase</fullName>
    </alternativeName>
    <alternativeName>
        <fullName evidence="13">D-alanylalanine synthetase</fullName>
    </alternativeName>
</protein>
<dbReference type="SUPFAM" id="SSF56059">
    <property type="entry name" value="Glutathione synthetase ATP-binding domain-like"/>
    <property type="match status" value="1"/>
</dbReference>
<dbReference type="InterPro" id="IPR011127">
    <property type="entry name" value="Dala_Dala_lig_N"/>
</dbReference>
<feature type="binding site" evidence="14">
    <location>
        <position position="263"/>
    </location>
    <ligand>
        <name>Mg(2+)</name>
        <dbReference type="ChEBI" id="CHEBI:18420"/>
        <label>1</label>
    </ligand>
</feature>
<dbReference type="PANTHER" id="PTHR23132:SF23">
    <property type="entry name" value="D-ALANINE--D-ALANINE LIGASE B"/>
    <property type="match status" value="1"/>
</dbReference>
<keyword evidence="6 13" id="KW-0436">Ligase</keyword>
<evidence type="ECO:0000256" key="2">
    <source>
        <dbReference type="ARBA" id="ARBA00004496"/>
    </source>
</evidence>
<dbReference type="GO" id="GO:0071555">
    <property type="term" value="P:cell wall organization"/>
    <property type="evidence" value="ECO:0007669"/>
    <property type="project" value="UniProtKB-KW"/>
</dbReference>
<evidence type="ECO:0000256" key="5">
    <source>
        <dbReference type="ARBA" id="ARBA00022490"/>
    </source>
</evidence>
<dbReference type="UniPathway" id="UPA00219"/>
<evidence type="ECO:0000256" key="3">
    <source>
        <dbReference type="ARBA" id="ARBA00010871"/>
    </source>
</evidence>
<reference evidence="17" key="1">
    <citation type="journal article" date="2014" name="Int. J. Syst. Evol. Microbiol.">
        <title>Complete genome sequence of Corynebacterium casei LMG S-19264T (=DSM 44701T), isolated from a smear-ripened cheese.</title>
        <authorList>
            <consortium name="US DOE Joint Genome Institute (JGI-PGF)"/>
            <person name="Walter F."/>
            <person name="Albersmeier A."/>
            <person name="Kalinowski J."/>
            <person name="Ruckert C."/>
        </authorList>
    </citation>
    <scope>NUCLEOTIDE SEQUENCE</scope>
    <source>
        <strain evidence="17">KCTC 12870</strain>
    </source>
</reference>
<keyword evidence="14" id="KW-0460">Magnesium</keyword>
<keyword evidence="11 13" id="KW-0961">Cell wall biogenesis/degradation</keyword>
<evidence type="ECO:0000256" key="7">
    <source>
        <dbReference type="ARBA" id="ARBA00022741"/>
    </source>
</evidence>
<keyword evidence="8 15" id="KW-0067">ATP-binding</keyword>
<dbReference type="Gene3D" id="3.30.1490.20">
    <property type="entry name" value="ATP-grasp fold, A domain"/>
    <property type="match status" value="1"/>
</dbReference>
<comment type="pathway">
    <text evidence="13">Cell wall biogenesis; peptidoglycan biosynthesis.</text>
</comment>
<feature type="binding site" evidence="14">
    <location>
        <position position="250"/>
    </location>
    <ligand>
        <name>Mg(2+)</name>
        <dbReference type="ChEBI" id="CHEBI:18420"/>
        <label>1</label>
    </ligand>
</feature>
<sequence>MSERQHVTVLCGGDSPEAEVSRVTGRSVAEALGNLYDVELIDLAYDHLPPLDSERTVVFPAMHGPFGEDGQLQALLDKAGVSYAGCGAESSALCIHKINAKATIAESGFERAKDLTFIAKSKPSADIIMASLGDHLVLKPTDSGSSVGVHISHNRYELTAILEQIKDGHWMAEQFITGREMTIGLLDGKAMGIVEIRPKSGVYDFQHKYTNGATEYLYPADINETLACKVKTFAENAFAACSCRDFARLDFIITSDERPYFLEINTIPGMTPTSLLPKSASCIGLGFQPLVRRMVEPAIVRAVQARAAT</sequence>
<evidence type="ECO:0000313" key="17">
    <source>
        <dbReference type="EMBL" id="GHC11276.1"/>
    </source>
</evidence>
<feature type="domain" description="ATP-grasp" evidence="16">
    <location>
        <begin position="101"/>
        <end position="296"/>
    </location>
</feature>
<dbReference type="EMBL" id="BMXG01000025">
    <property type="protein sequence ID" value="GHC11276.1"/>
    <property type="molecule type" value="Genomic_DNA"/>
</dbReference>
<feature type="binding site" evidence="14">
    <location>
        <position position="263"/>
    </location>
    <ligand>
        <name>Mg(2+)</name>
        <dbReference type="ChEBI" id="CHEBI:18420"/>
        <label>2</label>
    </ligand>
</feature>
<keyword evidence="5 13" id="KW-0963">Cytoplasm</keyword>
<dbReference type="Pfam" id="PF01820">
    <property type="entry name" value="Dala_Dala_lig_N"/>
    <property type="match status" value="1"/>
</dbReference>
<dbReference type="AlphaFoldDB" id="A0A8J3DDP6"/>
<dbReference type="Gene3D" id="3.40.50.20">
    <property type="match status" value="1"/>
</dbReference>
<dbReference type="Proteomes" id="UP000642829">
    <property type="component" value="Unassembled WGS sequence"/>
</dbReference>
<evidence type="ECO:0000256" key="12">
    <source>
        <dbReference type="ARBA" id="ARBA00047614"/>
    </source>
</evidence>
<comment type="caution">
    <text evidence="17">The sequence shown here is derived from an EMBL/GenBank/DDBJ whole genome shotgun (WGS) entry which is preliminary data.</text>
</comment>
<evidence type="ECO:0000256" key="15">
    <source>
        <dbReference type="PROSITE-ProRule" id="PRU00409"/>
    </source>
</evidence>
<keyword evidence="10 13" id="KW-0573">Peptidoglycan synthesis</keyword>
<dbReference type="InterPro" id="IPR000291">
    <property type="entry name" value="D-Ala_lig_Van_CS"/>
</dbReference>
<dbReference type="HAMAP" id="MF_00047">
    <property type="entry name" value="Dala_Dala_lig"/>
    <property type="match status" value="1"/>
</dbReference>
<dbReference type="InterPro" id="IPR011761">
    <property type="entry name" value="ATP-grasp"/>
</dbReference>
<dbReference type="GO" id="GO:0008716">
    <property type="term" value="F:D-alanine-D-alanine ligase activity"/>
    <property type="evidence" value="ECO:0007669"/>
    <property type="project" value="UniProtKB-UniRule"/>
</dbReference>
<comment type="catalytic activity">
    <reaction evidence="12 13">
        <text>2 D-alanine + ATP = D-alanyl-D-alanine + ADP + phosphate + H(+)</text>
        <dbReference type="Rhea" id="RHEA:11224"/>
        <dbReference type="ChEBI" id="CHEBI:15378"/>
        <dbReference type="ChEBI" id="CHEBI:30616"/>
        <dbReference type="ChEBI" id="CHEBI:43474"/>
        <dbReference type="ChEBI" id="CHEBI:57416"/>
        <dbReference type="ChEBI" id="CHEBI:57822"/>
        <dbReference type="ChEBI" id="CHEBI:456216"/>
        <dbReference type="EC" id="6.3.2.4"/>
    </reaction>
</comment>
<evidence type="ECO:0000256" key="1">
    <source>
        <dbReference type="ARBA" id="ARBA00001936"/>
    </source>
</evidence>
<dbReference type="InterPro" id="IPR016185">
    <property type="entry name" value="PreATP-grasp_dom_sf"/>
</dbReference>
<dbReference type="GO" id="GO:0046872">
    <property type="term" value="F:metal ion binding"/>
    <property type="evidence" value="ECO:0007669"/>
    <property type="project" value="UniProtKB-KW"/>
</dbReference>
<dbReference type="EC" id="6.3.2.4" evidence="4 13"/>
<proteinExistence type="inferred from homology"/>
<evidence type="ECO:0000256" key="4">
    <source>
        <dbReference type="ARBA" id="ARBA00012216"/>
    </source>
</evidence>
<comment type="function">
    <text evidence="13">Cell wall formation.</text>
</comment>
<dbReference type="PANTHER" id="PTHR23132">
    <property type="entry name" value="D-ALANINE--D-ALANINE LIGASE"/>
    <property type="match status" value="1"/>
</dbReference>
<keyword evidence="9 13" id="KW-0133">Cell shape</keyword>
<dbReference type="PROSITE" id="PS00843">
    <property type="entry name" value="DALA_DALA_LIGASE_1"/>
    <property type="match status" value="1"/>
</dbReference>
<dbReference type="InterPro" id="IPR005905">
    <property type="entry name" value="D_ala_D_ala"/>
</dbReference>
<dbReference type="Gene3D" id="3.30.470.20">
    <property type="entry name" value="ATP-grasp fold, B domain"/>
    <property type="match status" value="1"/>
</dbReference>
<keyword evidence="14" id="KW-0464">Manganese</keyword>
<evidence type="ECO:0000256" key="9">
    <source>
        <dbReference type="ARBA" id="ARBA00022960"/>
    </source>
</evidence>
<dbReference type="PROSITE" id="PS50975">
    <property type="entry name" value="ATP_GRASP"/>
    <property type="match status" value="1"/>
</dbReference>
<dbReference type="RefSeq" id="WP_189516853.1">
    <property type="nucleotide sequence ID" value="NZ_BMXG01000025.1"/>
</dbReference>
<dbReference type="PIRSF" id="PIRSF039102">
    <property type="entry name" value="Ddl/VanB"/>
    <property type="match status" value="1"/>
</dbReference>
<gene>
    <name evidence="13 17" type="primary">ddl</name>
    <name evidence="17" type="ORF">GCM10007047_30750</name>
</gene>
<dbReference type="GO" id="GO:0005524">
    <property type="term" value="F:ATP binding"/>
    <property type="evidence" value="ECO:0007669"/>
    <property type="project" value="UniProtKB-UniRule"/>
</dbReference>
<dbReference type="GO" id="GO:0009252">
    <property type="term" value="P:peptidoglycan biosynthetic process"/>
    <property type="evidence" value="ECO:0007669"/>
    <property type="project" value="UniProtKB-UniRule"/>
</dbReference>
<comment type="subcellular location">
    <subcellularLocation>
        <location evidence="2 13">Cytoplasm</location>
    </subcellularLocation>
</comment>
<dbReference type="InterPro" id="IPR013815">
    <property type="entry name" value="ATP_grasp_subdomain_1"/>
</dbReference>
<accession>A0A8J3DDP6</accession>
<organism evidence="17 18">
    <name type="scientific">Cerasicoccus arenae</name>
    <dbReference type="NCBI Taxonomy" id="424488"/>
    <lineage>
        <taxon>Bacteria</taxon>
        <taxon>Pseudomonadati</taxon>
        <taxon>Verrucomicrobiota</taxon>
        <taxon>Opitutia</taxon>
        <taxon>Puniceicoccales</taxon>
        <taxon>Cerasicoccaceae</taxon>
        <taxon>Cerasicoccus</taxon>
    </lineage>
</organism>
<dbReference type="SUPFAM" id="SSF52440">
    <property type="entry name" value="PreATP-grasp domain"/>
    <property type="match status" value="1"/>
</dbReference>
<name>A0A8J3DDP6_9BACT</name>
<comment type="cofactor">
    <cofactor evidence="1">
        <name>Mn(2+)</name>
        <dbReference type="ChEBI" id="CHEBI:29035"/>
    </cofactor>
</comment>
<comment type="cofactor">
    <cofactor evidence="14">
        <name>Mg(2+)</name>
        <dbReference type="ChEBI" id="CHEBI:18420"/>
    </cofactor>
    <cofactor evidence="14">
        <name>Mn(2+)</name>
        <dbReference type="ChEBI" id="CHEBI:29035"/>
    </cofactor>
    <text evidence="14">Binds 2 magnesium or manganese ions per subunit.</text>
</comment>
<evidence type="ECO:0000256" key="13">
    <source>
        <dbReference type="HAMAP-Rule" id="MF_00047"/>
    </source>
</evidence>
<reference evidence="17" key="2">
    <citation type="submission" date="2020-09" db="EMBL/GenBank/DDBJ databases">
        <authorList>
            <person name="Sun Q."/>
            <person name="Kim S."/>
        </authorList>
    </citation>
    <scope>NUCLEOTIDE SEQUENCE</scope>
    <source>
        <strain evidence="17">KCTC 12870</strain>
    </source>
</reference>
<feature type="binding site" evidence="14">
    <location>
        <position position="265"/>
    </location>
    <ligand>
        <name>Mg(2+)</name>
        <dbReference type="ChEBI" id="CHEBI:18420"/>
        <label>2</label>
    </ligand>
</feature>
<keyword evidence="18" id="KW-1185">Reference proteome</keyword>
<evidence type="ECO:0000256" key="11">
    <source>
        <dbReference type="ARBA" id="ARBA00023316"/>
    </source>
</evidence>
<keyword evidence="7 15" id="KW-0547">Nucleotide-binding</keyword>
<evidence type="ECO:0000256" key="6">
    <source>
        <dbReference type="ARBA" id="ARBA00022598"/>
    </source>
</evidence>